<gene>
    <name evidence="8" type="ORF">PV08_10587</name>
</gene>
<dbReference type="HOGENOM" id="CLU_006524_7_2_1"/>
<keyword evidence="3" id="KW-0238">DNA-binding</keyword>
<feature type="domain" description="Zn(2)-C6 fungal-type" evidence="7">
    <location>
        <begin position="20"/>
        <end position="50"/>
    </location>
</feature>
<dbReference type="VEuPathDB" id="FungiDB:PV08_10587"/>
<evidence type="ECO:0000256" key="1">
    <source>
        <dbReference type="ARBA" id="ARBA00004123"/>
    </source>
</evidence>
<dbReference type="GO" id="GO:0008270">
    <property type="term" value="F:zinc ion binding"/>
    <property type="evidence" value="ECO:0007669"/>
    <property type="project" value="InterPro"/>
</dbReference>
<dbReference type="GO" id="GO:0000976">
    <property type="term" value="F:transcription cis-regulatory region binding"/>
    <property type="evidence" value="ECO:0007669"/>
    <property type="project" value="TreeGrafter"/>
</dbReference>
<evidence type="ECO:0000256" key="3">
    <source>
        <dbReference type="ARBA" id="ARBA00023125"/>
    </source>
</evidence>
<organism evidence="8 9">
    <name type="scientific">Exophiala spinifera</name>
    <dbReference type="NCBI Taxonomy" id="91928"/>
    <lineage>
        <taxon>Eukaryota</taxon>
        <taxon>Fungi</taxon>
        <taxon>Dikarya</taxon>
        <taxon>Ascomycota</taxon>
        <taxon>Pezizomycotina</taxon>
        <taxon>Eurotiomycetes</taxon>
        <taxon>Chaetothyriomycetidae</taxon>
        <taxon>Chaetothyriales</taxon>
        <taxon>Herpotrichiellaceae</taxon>
        <taxon>Exophiala</taxon>
    </lineage>
</organism>
<dbReference type="PROSITE" id="PS00463">
    <property type="entry name" value="ZN2_CY6_FUNGAL_1"/>
    <property type="match status" value="1"/>
</dbReference>
<reference evidence="8 9" key="1">
    <citation type="submission" date="2015-01" db="EMBL/GenBank/DDBJ databases">
        <title>The Genome Sequence of Exophiala spinifera CBS89968.</title>
        <authorList>
            <consortium name="The Broad Institute Genomics Platform"/>
            <person name="Cuomo C."/>
            <person name="de Hoog S."/>
            <person name="Gorbushina A."/>
            <person name="Stielow B."/>
            <person name="Teixiera M."/>
            <person name="Abouelleil A."/>
            <person name="Chapman S.B."/>
            <person name="Priest M."/>
            <person name="Young S.K."/>
            <person name="Wortman J."/>
            <person name="Nusbaum C."/>
            <person name="Birren B."/>
        </authorList>
    </citation>
    <scope>NUCLEOTIDE SEQUENCE [LARGE SCALE GENOMIC DNA]</scope>
    <source>
        <strain evidence="8 9">CBS 89968</strain>
    </source>
</reference>
<keyword evidence="2" id="KW-0805">Transcription regulation</keyword>
<dbReference type="GO" id="GO:0005634">
    <property type="term" value="C:nucleus"/>
    <property type="evidence" value="ECO:0007669"/>
    <property type="project" value="UniProtKB-SubCell"/>
</dbReference>
<dbReference type="GeneID" id="27337670"/>
<feature type="region of interest" description="Disordered" evidence="6">
    <location>
        <begin position="526"/>
        <end position="546"/>
    </location>
</feature>
<dbReference type="AlphaFoldDB" id="A0A0D1ZE49"/>
<dbReference type="EMBL" id="KN847499">
    <property type="protein sequence ID" value="KIW11287.1"/>
    <property type="molecule type" value="Genomic_DNA"/>
</dbReference>
<feature type="compositionally biased region" description="Polar residues" evidence="6">
    <location>
        <begin position="536"/>
        <end position="546"/>
    </location>
</feature>
<evidence type="ECO:0000313" key="8">
    <source>
        <dbReference type="EMBL" id="KIW11287.1"/>
    </source>
</evidence>
<dbReference type="InterPro" id="IPR051089">
    <property type="entry name" value="prtT"/>
</dbReference>
<dbReference type="OrthoDB" id="5226580at2759"/>
<sequence length="581" mass="65478">MSHLTPPSEADSAGVRGPKACVTCARAKVKCIFDPEATICTRCRRLRKPCAGQEPGTHRRKLKDPSDVAKLDRKLDGVAAIPATSNRVGGLQRSDQSLHSGPFGLSPLEHVQQVLESEDEALLILNTYRTSMAQYFPFVVVPPDMTLEELKLRPFLFMTIMTIACRHHLERQSSLARKVREAIAQKILLKGEQSLDILQGLLIYLAWYHIHFHLGSQLGNLVHLIMAQLSDLGLNKSPNPRHHPGFFGYFRPEVQLPKRTRPERRAYLGGLYVSTLVSMNSRELEPIRFSAYTEECCQVLEKEAEYPSDNFLVHLVRIARMSGRIARTISPDDWSNSSTLSAPMGAYVKALDAELKSIKQTLPSGTILADILWLHYHLMEIYLYGVAVHDTNNSASYGDFSMTRLKMLFACLDSTKSFFDTWYAIPISAYLDSSYFPWTLLGHASVVLSKLCLYDEQGWDPGYASDTIDFCTTVDKVIARMEEAKAAAKQATLHNLDAPSSFAVPHIFNDIVPKMQQWKELQNYRASQLRHRQRPQQRMSTESGETETIASNIPNDEFLFPGGTSLMDFLDDSFWPQFPTG</sequence>
<evidence type="ECO:0000259" key="7">
    <source>
        <dbReference type="PROSITE" id="PS00463"/>
    </source>
</evidence>
<dbReference type="PANTHER" id="PTHR31845:SF10">
    <property type="entry name" value="ZN(II)2CYS6 TRANSCRIPTION FACTOR (EUROFUNG)"/>
    <property type="match status" value="1"/>
</dbReference>
<dbReference type="GO" id="GO:0000981">
    <property type="term" value="F:DNA-binding transcription factor activity, RNA polymerase II-specific"/>
    <property type="evidence" value="ECO:0007669"/>
    <property type="project" value="InterPro"/>
</dbReference>
<evidence type="ECO:0000313" key="9">
    <source>
        <dbReference type="Proteomes" id="UP000053328"/>
    </source>
</evidence>
<dbReference type="InterPro" id="IPR001138">
    <property type="entry name" value="Zn2Cys6_DnaBD"/>
</dbReference>
<evidence type="ECO:0000256" key="5">
    <source>
        <dbReference type="ARBA" id="ARBA00023242"/>
    </source>
</evidence>
<dbReference type="Proteomes" id="UP000053328">
    <property type="component" value="Unassembled WGS sequence"/>
</dbReference>
<protein>
    <recommendedName>
        <fullName evidence="7">Zn(2)-C6 fungal-type domain-containing protein</fullName>
    </recommendedName>
</protein>
<evidence type="ECO:0000256" key="6">
    <source>
        <dbReference type="SAM" id="MobiDB-lite"/>
    </source>
</evidence>
<dbReference type="CDD" id="cd12148">
    <property type="entry name" value="fungal_TF_MHR"/>
    <property type="match status" value="1"/>
</dbReference>
<dbReference type="SMART" id="SM00066">
    <property type="entry name" value="GAL4"/>
    <property type="match status" value="1"/>
</dbReference>
<keyword evidence="9" id="KW-1185">Reference proteome</keyword>
<dbReference type="CDD" id="cd00067">
    <property type="entry name" value="GAL4"/>
    <property type="match status" value="1"/>
</dbReference>
<dbReference type="STRING" id="91928.A0A0D1ZE49"/>
<evidence type="ECO:0000256" key="4">
    <source>
        <dbReference type="ARBA" id="ARBA00023163"/>
    </source>
</evidence>
<keyword evidence="4" id="KW-0804">Transcription</keyword>
<dbReference type="PANTHER" id="PTHR31845">
    <property type="entry name" value="FINGER DOMAIN PROTEIN, PUTATIVE-RELATED"/>
    <property type="match status" value="1"/>
</dbReference>
<name>A0A0D1ZE49_9EURO</name>
<accession>A0A0D1ZE49</accession>
<dbReference type="RefSeq" id="XP_016231503.1">
    <property type="nucleotide sequence ID" value="XM_016384901.1"/>
</dbReference>
<dbReference type="Gene3D" id="4.10.240.10">
    <property type="entry name" value="Zn(2)-C6 fungal-type DNA-binding domain"/>
    <property type="match status" value="1"/>
</dbReference>
<proteinExistence type="predicted"/>
<evidence type="ECO:0000256" key="2">
    <source>
        <dbReference type="ARBA" id="ARBA00023015"/>
    </source>
</evidence>
<comment type="subcellular location">
    <subcellularLocation>
        <location evidence="1">Nucleus</location>
    </subcellularLocation>
</comment>
<keyword evidence="5" id="KW-0539">Nucleus</keyword>
<dbReference type="InterPro" id="IPR036864">
    <property type="entry name" value="Zn2-C6_fun-type_DNA-bd_sf"/>
</dbReference>
<dbReference type="SUPFAM" id="SSF57701">
    <property type="entry name" value="Zn2/Cys6 DNA-binding domain"/>
    <property type="match status" value="1"/>
</dbReference>